<dbReference type="VEuPathDB" id="FungiDB:A1O9_12310"/>
<organism evidence="1 2">
    <name type="scientific">Exophiala aquamarina CBS 119918</name>
    <dbReference type="NCBI Taxonomy" id="1182545"/>
    <lineage>
        <taxon>Eukaryota</taxon>
        <taxon>Fungi</taxon>
        <taxon>Dikarya</taxon>
        <taxon>Ascomycota</taxon>
        <taxon>Pezizomycotina</taxon>
        <taxon>Eurotiomycetes</taxon>
        <taxon>Chaetothyriomycetidae</taxon>
        <taxon>Chaetothyriales</taxon>
        <taxon>Herpotrichiellaceae</taxon>
        <taxon>Exophiala</taxon>
    </lineage>
</organism>
<dbReference type="OrthoDB" id="2851338at2759"/>
<dbReference type="HOGENOM" id="CLU_021595_0_0_1"/>
<evidence type="ECO:0000313" key="1">
    <source>
        <dbReference type="EMBL" id="KEF51675.1"/>
    </source>
</evidence>
<dbReference type="STRING" id="1182545.A0A072P7T9"/>
<dbReference type="Proteomes" id="UP000027920">
    <property type="component" value="Unassembled WGS sequence"/>
</dbReference>
<evidence type="ECO:0000313" key="2">
    <source>
        <dbReference type="Proteomes" id="UP000027920"/>
    </source>
</evidence>
<name>A0A072P7T9_9EURO</name>
<sequence>MNLPIPGLLYVPLQQGSLSDAELNNWYNNQHAPARMNYTFFLTGYRYKQIPDHPLMPGGFDLGSRMSNKLALYEISDMRELEKAPYNTLLAPNNQSQRDHSSISKLTASRKYFDHTATYRAIGYPEGGLLREDDKTFTDGILIAVHVRLASGSIEDEVEFKRWYVEDHLPPLRDVPGWLRTRIYRTSIIDASSKEDMEFLTLNEFADPRQVGGPEHLIAIGSESKTTVVASKRRECWVPEFVLGRGPKDLTSLVALNNEDAQYVSPGGLIRTTNDAWPTIESSIFTDSFGLVEYCLEGRGGPTSHIIVLGTVCGLNWDVWDQFVSLIMKQKGDVRVLRIKLNPASQPSNMPVTSGAAFGQLELCVSNVISDLLLQPPVIELYLGMAGETVNKRFESCYFQNRTKLEHPCCTTSSRPQLRLAITAKSRMSIKDAILQLISALERSETMTQLSGNISQEIWASVDSPE</sequence>
<proteinExistence type="predicted"/>
<accession>A0A072P7T9</accession>
<dbReference type="AlphaFoldDB" id="A0A072P7T9"/>
<dbReference type="EMBL" id="AMGV01000022">
    <property type="protein sequence ID" value="KEF51675.1"/>
    <property type="molecule type" value="Genomic_DNA"/>
</dbReference>
<comment type="caution">
    <text evidence="1">The sequence shown here is derived from an EMBL/GenBank/DDBJ whole genome shotgun (WGS) entry which is preliminary data.</text>
</comment>
<protein>
    <submittedName>
        <fullName evidence="1">Uncharacterized protein</fullName>
    </submittedName>
</protein>
<gene>
    <name evidence="1" type="ORF">A1O9_12310</name>
</gene>
<keyword evidence="2" id="KW-1185">Reference proteome</keyword>
<dbReference type="GeneID" id="25287204"/>
<dbReference type="RefSeq" id="XP_013254265.1">
    <property type="nucleotide sequence ID" value="XM_013398811.1"/>
</dbReference>
<reference evidence="1 2" key="1">
    <citation type="submission" date="2013-03" db="EMBL/GenBank/DDBJ databases">
        <title>The Genome Sequence of Exophiala aquamarina CBS 119918.</title>
        <authorList>
            <consortium name="The Broad Institute Genomics Platform"/>
            <person name="Cuomo C."/>
            <person name="de Hoog S."/>
            <person name="Gorbushina A."/>
            <person name="Walker B."/>
            <person name="Young S.K."/>
            <person name="Zeng Q."/>
            <person name="Gargeya S."/>
            <person name="Fitzgerald M."/>
            <person name="Haas B."/>
            <person name="Abouelleil A."/>
            <person name="Allen A.W."/>
            <person name="Alvarado L."/>
            <person name="Arachchi H.M."/>
            <person name="Berlin A.M."/>
            <person name="Chapman S.B."/>
            <person name="Gainer-Dewar J."/>
            <person name="Goldberg J."/>
            <person name="Griggs A."/>
            <person name="Gujja S."/>
            <person name="Hansen M."/>
            <person name="Howarth C."/>
            <person name="Imamovic A."/>
            <person name="Ireland A."/>
            <person name="Larimer J."/>
            <person name="McCowan C."/>
            <person name="Murphy C."/>
            <person name="Pearson M."/>
            <person name="Poon T.W."/>
            <person name="Priest M."/>
            <person name="Roberts A."/>
            <person name="Saif S."/>
            <person name="Shea T."/>
            <person name="Sisk P."/>
            <person name="Sykes S."/>
            <person name="Wortman J."/>
            <person name="Nusbaum C."/>
            <person name="Birren B."/>
        </authorList>
    </citation>
    <scope>NUCLEOTIDE SEQUENCE [LARGE SCALE GENOMIC DNA]</scope>
    <source>
        <strain evidence="1 2">CBS 119918</strain>
    </source>
</reference>